<dbReference type="PANTHER" id="PTHR30146:SF95">
    <property type="entry name" value="RIBOSE OPERON REPRESSOR"/>
    <property type="match status" value="1"/>
</dbReference>
<sequence length="348" mass="38080">MDTNDNTKKSELKARKVTVVDVAERAGVSLSAVSRAFNPEASISSKLRDKVLAAASELNYKPNRLARGIKSRSSLIGILVTDFDNPFYLPVLSKFTEEIQKRNCHSLLIKVTDELDIEEAVELVMEYNVDGLIITSASLPEALSDACKAQNTPVVIFGRNSDENSVTVVSCDNLAAGELAADIILDAGYERPAFVTGPVGTSATVERQRGFLSNLIKRGCDKWQIVEGGEFSYDAGYDATLRIFNSNEKPDSLFFADDIMACGGMDAVRYEFGLRVPEDIGIVGVDDIRLAKSRAYDLSTIRQPYEEMISATIDTLFDHIADSNLAPQSITLRCEPIIRGSTKKSESN</sequence>
<dbReference type="Proteomes" id="UP000018211">
    <property type="component" value="Unassembled WGS sequence"/>
</dbReference>
<dbReference type="RefSeq" id="WP_022610586.1">
    <property type="nucleotide sequence ID" value="NZ_LK391965.1"/>
</dbReference>
<feature type="domain" description="HTH lacI-type" evidence="5">
    <location>
        <begin position="17"/>
        <end position="71"/>
    </location>
</feature>
<dbReference type="AlphaFoldDB" id="A0AAV2VJX3"/>
<gene>
    <name evidence="6" type="ORF">VIBNISOn1_1280072</name>
</gene>
<dbReference type="InterPro" id="IPR046335">
    <property type="entry name" value="LacI/GalR-like_sensor"/>
</dbReference>
<evidence type="ECO:0000259" key="5">
    <source>
        <dbReference type="PROSITE" id="PS50932"/>
    </source>
</evidence>
<name>A0AAV2VJX3_9VIBR</name>
<dbReference type="EMBL" id="CAOF01000033">
    <property type="protein sequence ID" value="CCO44923.1"/>
    <property type="molecule type" value="Genomic_DNA"/>
</dbReference>
<dbReference type="Pfam" id="PF13377">
    <property type="entry name" value="Peripla_BP_3"/>
    <property type="match status" value="1"/>
</dbReference>
<evidence type="ECO:0000256" key="1">
    <source>
        <dbReference type="ARBA" id="ARBA00022491"/>
    </source>
</evidence>
<keyword evidence="2" id="KW-0805">Transcription regulation</keyword>
<dbReference type="CDD" id="cd01392">
    <property type="entry name" value="HTH_LacI"/>
    <property type="match status" value="1"/>
</dbReference>
<protein>
    <submittedName>
        <fullName evidence="6">Transcriptional regulator, LacI family</fullName>
    </submittedName>
</protein>
<evidence type="ECO:0000313" key="6">
    <source>
        <dbReference type="EMBL" id="CCO44923.1"/>
    </source>
</evidence>
<dbReference type="InterPro" id="IPR000843">
    <property type="entry name" value="HTH_LacI"/>
</dbReference>
<comment type="caution">
    <text evidence="6">The sequence shown here is derived from an EMBL/GenBank/DDBJ whole genome shotgun (WGS) entry which is preliminary data.</text>
</comment>
<evidence type="ECO:0000256" key="3">
    <source>
        <dbReference type="ARBA" id="ARBA00023125"/>
    </source>
</evidence>
<evidence type="ECO:0000313" key="7">
    <source>
        <dbReference type="Proteomes" id="UP000018211"/>
    </source>
</evidence>
<organism evidence="6 7">
    <name type="scientific">Vibrio nigripulchritudo SOn1</name>
    <dbReference type="NCBI Taxonomy" id="1238450"/>
    <lineage>
        <taxon>Bacteria</taxon>
        <taxon>Pseudomonadati</taxon>
        <taxon>Pseudomonadota</taxon>
        <taxon>Gammaproteobacteria</taxon>
        <taxon>Vibrionales</taxon>
        <taxon>Vibrionaceae</taxon>
        <taxon>Vibrio</taxon>
    </lineage>
</organism>
<dbReference type="Pfam" id="PF00356">
    <property type="entry name" value="LacI"/>
    <property type="match status" value="1"/>
</dbReference>
<keyword evidence="1" id="KW-0678">Repressor</keyword>
<dbReference type="InterPro" id="IPR028082">
    <property type="entry name" value="Peripla_BP_I"/>
</dbReference>
<dbReference type="Gene3D" id="3.40.50.2300">
    <property type="match status" value="2"/>
</dbReference>
<dbReference type="GO" id="GO:0003700">
    <property type="term" value="F:DNA-binding transcription factor activity"/>
    <property type="evidence" value="ECO:0007669"/>
    <property type="project" value="TreeGrafter"/>
</dbReference>
<dbReference type="PROSITE" id="PS50932">
    <property type="entry name" value="HTH_LACI_2"/>
    <property type="match status" value="1"/>
</dbReference>
<dbReference type="PANTHER" id="PTHR30146">
    <property type="entry name" value="LACI-RELATED TRANSCRIPTIONAL REPRESSOR"/>
    <property type="match status" value="1"/>
</dbReference>
<evidence type="ECO:0000256" key="2">
    <source>
        <dbReference type="ARBA" id="ARBA00023015"/>
    </source>
</evidence>
<dbReference type="Gene3D" id="1.10.260.40">
    <property type="entry name" value="lambda repressor-like DNA-binding domains"/>
    <property type="match status" value="1"/>
</dbReference>
<dbReference type="SUPFAM" id="SSF47413">
    <property type="entry name" value="lambda repressor-like DNA-binding domains"/>
    <property type="match status" value="1"/>
</dbReference>
<evidence type="ECO:0000256" key="4">
    <source>
        <dbReference type="ARBA" id="ARBA00023163"/>
    </source>
</evidence>
<reference evidence="6 7" key="1">
    <citation type="journal article" date="2013" name="ISME J.">
        <title>Comparative genomics of pathogenic lineages of Vibrio nigripulchritudo identifies virulence-associated traits.</title>
        <authorList>
            <person name="Goudenege D."/>
            <person name="Labreuche Y."/>
            <person name="Krin E."/>
            <person name="Ansquer D."/>
            <person name="Mangenot S."/>
            <person name="Calteau A."/>
            <person name="Medigue C."/>
            <person name="Mazel D."/>
            <person name="Polz M.F."/>
            <person name="Le Roux F."/>
        </authorList>
    </citation>
    <scope>NUCLEOTIDE SEQUENCE [LARGE SCALE GENOMIC DNA]</scope>
    <source>
        <strain evidence="6 7">SOn1</strain>
    </source>
</reference>
<dbReference type="SMART" id="SM00354">
    <property type="entry name" value="HTH_LACI"/>
    <property type="match status" value="1"/>
</dbReference>
<accession>A0AAV2VJX3</accession>
<dbReference type="CDD" id="cd06278">
    <property type="entry name" value="PBP1_LacI-like"/>
    <property type="match status" value="1"/>
</dbReference>
<proteinExistence type="predicted"/>
<keyword evidence="3" id="KW-0238">DNA-binding</keyword>
<dbReference type="SUPFAM" id="SSF53822">
    <property type="entry name" value="Periplasmic binding protein-like I"/>
    <property type="match status" value="1"/>
</dbReference>
<keyword evidence="4" id="KW-0804">Transcription</keyword>
<dbReference type="GO" id="GO:0000976">
    <property type="term" value="F:transcription cis-regulatory region binding"/>
    <property type="evidence" value="ECO:0007669"/>
    <property type="project" value="TreeGrafter"/>
</dbReference>
<dbReference type="InterPro" id="IPR010982">
    <property type="entry name" value="Lambda_DNA-bd_dom_sf"/>
</dbReference>